<dbReference type="RefSeq" id="XP_040785534.1">
    <property type="nucleotide sequence ID" value="XM_040937063.1"/>
</dbReference>
<evidence type="ECO:0000313" key="3">
    <source>
        <dbReference type="Proteomes" id="UP000800039"/>
    </source>
</evidence>
<dbReference type="EMBL" id="ML976617">
    <property type="protein sequence ID" value="KAF1842971.1"/>
    <property type="molecule type" value="Genomic_DNA"/>
</dbReference>
<organism evidence="2 3">
    <name type="scientific">Cucurbitaria berberidis CBS 394.84</name>
    <dbReference type="NCBI Taxonomy" id="1168544"/>
    <lineage>
        <taxon>Eukaryota</taxon>
        <taxon>Fungi</taxon>
        <taxon>Dikarya</taxon>
        <taxon>Ascomycota</taxon>
        <taxon>Pezizomycotina</taxon>
        <taxon>Dothideomycetes</taxon>
        <taxon>Pleosporomycetidae</taxon>
        <taxon>Pleosporales</taxon>
        <taxon>Pleosporineae</taxon>
        <taxon>Cucurbitariaceae</taxon>
        <taxon>Cucurbitaria</taxon>
    </lineage>
</organism>
<proteinExistence type="predicted"/>
<sequence>MSNEGSLQGRITLTALATSFNIHEAALKVALEGAFDLLTSIQNPALALHMTLIRLGYRFNPQDFYAVMNAFRRDFTGFLDDAEIDAELHVHVPRMRSNPYRGIPGRHFQGETAAPRGSVQAARVNAMAPPLYPFLGASSHAEASSSPFRASIGVLDYYGAPWSSGQQYPVSQARASNQLEDGSVRSSMHRSGHQGEIATVERFPTSSYFELIDGPPEASRNSAMGTELGDDGDYEGLSQ</sequence>
<gene>
    <name evidence="2" type="ORF">K460DRAFT_407347</name>
</gene>
<feature type="region of interest" description="Disordered" evidence="1">
    <location>
        <begin position="169"/>
        <end position="239"/>
    </location>
</feature>
<accession>A0A9P4GCE8</accession>
<dbReference type="Proteomes" id="UP000800039">
    <property type="component" value="Unassembled WGS sequence"/>
</dbReference>
<feature type="compositionally biased region" description="Polar residues" evidence="1">
    <location>
        <begin position="169"/>
        <end position="186"/>
    </location>
</feature>
<name>A0A9P4GCE8_9PLEO</name>
<protein>
    <submittedName>
        <fullName evidence="2">Uncharacterized protein</fullName>
    </submittedName>
</protein>
<dbReference type="OrthoDB" id="3686096at2759"/>
<reference evidence="2" key="1">
    <citation type="submission" date="2020-01" db="EMBL/GenBank/DDBJ databases">
        <authorList>
            <consortium name="DOE Joint Genome Institute"/>
            <person name="Haridas S."/>
            <person name="Albert R."/>
            <person name="Binder M."/>
            <person name="Bloem J."/>
            <person name="Labutti K."/>
            <person name="Salamov A."/>
            <person name="Andreopoulos B."/>
            <person name="Baker S.E."/>
            <person name="Barry K."/>
            <person name="Bills G."/>
            <person name="Bluhm B.H."/>
            <person name="Cannon C."/>
            <person name="Castanera R."/>
            <person name="Culley D.E."/>
            <person name="Daum C."/>
            <person name="Ezra D."/>
            <person name="Gonzalez J.B."/>
            <person name="Henrissat B."/>
            <person name="Kuo A."/>
            <person name="Liang C."/>
            <person name="Lipzen A."/>
            <person name="Lutzoni F."/>
            <person name="Magnuson J."/>
            <person name="Mondo S."/>
            <person name="Nolan M."/>
            <person name="Ohm R."/>
            <person name="Pangilinan J."/>
            <person name="Park H.-J."/>
            <person name="Ramirez L."/>
            <person name="Alfaro M."/>
            <person name="Sun H."/>
            <person name="Tritt A."/>
            <person name="Yoshinaga Y."/>
            <person name="Zwiers L.-H."/>
            <person name="Turgeon B.G."/>
            <person name="Goodwin S.B."/>
            <person name="Spatafora J.W."/>
            <person name="Crous P.W."/>
            <person name="Grigoriev I.V."/>
        </authorList>
    </citation>
    <scope>NUCLEOTIDE SEQUENCE</scope>
    <source>
        <strain evidence="2">CBS 394.84</strain>
    </source>
</reference>
<keyword evidence="3" id="KW-1185">Reference proteome</keyword>
<feature type="compositionally biased region" description="Acidic residues" evidence="1">
    <location>
        <begin position="228"/>
        <end position="239"/>
    </location>
</feature>
<evidence type="ECO:0000313" key="2">
    <source>
        <dbReference type="EMBL" id="KAF1842971.1"/>
    </source>
</evidence>
<comment type="caution">
    <text evidence="2">The sequence shown here is derived from an EMBL/GenBank/DDBJ whole genome shotgun (WGS) entry which is preliminary data.</text>
</comment>
<dbReference type="GeneID" id="63854313"/>
<dbReference type="AlphaFoldDB" id="A0A9P4GCE8"/>
<evidence type="ECO:0000256" key="1">
    <source>
        <dbReference type="SAM" id="MobiDB-lite"/>
    </source>
</evidence>